<reference evidence="11 12" key="1">
    <citation type="submission" date="2020-01" db="EMBL/GenBank/DDBJ databases">
        <title>Complete and circular genome sequences of six lactobacillus isolates from horses.</title>
        <authorList>
            <person name="Hassan H.M."/>
        </authorList>
    </citation>
    <scope>NUCLEOTIDE SEQUENCE [LARGE SCALE GENOMIC DNA]</scope>
    <source>
        <strain evidence="11 12">1A</strain>
    </source>
</reference>
<dbReference type="PANTHER" id="PTHR34388">
    <property type="entry name" value="DNA POLYMERASE III SUBUNIT DELTA"/>
    <property type="match status" value="1"/>
</dbReference>
<dbReference type="EMBL" id="CP047418">
    <property type="protein sequence ID" value="QLL78060.1"/>
    <property type="molecule type" value="Genomic_DNA"/>
</dbReference>
<dbReference type="InterPro" id="IPR008921">
    <property type="entry name" value="DNA_pol3_clamp-load_cplx_C"/>
</dbReference>
<gene>
    <name evidence="11" type="primary">holA</name>
    <name evidence="11" type="ORF">GTO87_05245</name>
</gene>
<dbReference type="GO" id="GO:0003677">
    <property type="term" value="F:DNA binding"/>
    <property type="evidence" value="ECO:0007669"/>
    <property type="project" value="InterPro"/>
</dbReference>
<comment type="catalytic activity">
    <reaction evidence="8">
        <text>DNA(n) + a 2'-deoxyribonucleoside 5'-triphosphate = DNA(n+1) + diphosphate</text>
        <dbReference type="Rhea" id="RHEA:22508"/>
        <dbReference type="Rhea" id="RHEA-COMP:17339"/>
        <dbReference type="Rhea" id="RHEA-COMP:17340"/>
        <dbReference type="ChEBI" id="CHEBI:33019"/>
        <dbReference type="ChEBI" id="CHEBI:61560"/>
        <dbReference type="ChEBI" id="CHEBI:173112"/>
        <dbReference type="EC" id="2.7.7.7"/>
    </reaction>
</comment>
<evidence type="ECO:0000256" key="2">
    <source>
        <dbReference type="ARBA" id="ARBA00017703"/>
    </source>
</evidence>
<dbReference type="RefSeq" id="WP_180848374.1">
    <property type="nucleotide sequence ID" value="NZ_CP047418.1"/>
</dbReference>
<dbReference type="Pfam" id="PF21694">
    <property type="entry name" value="DNA_pol3_delta_C"/>
    <property type="match status" value="1"/>
</dbReference>
<dbReference type="Proteomes" id="UP000510886">
    <property type="component" value="Chromosome"/>
</dbReference>
<comment type="similarity">
    <text evidence="7">Belongs to the DNA polymerase HolA subunit family.</text>
</comment>
<dbReference type="Pfam" id="PF06144">
    <property type="entry name" value="DNA_pol3_delta"/>
    <property type="match status" value="1"/>
</dbReference>
<dbReference type="GO" id="GO:0006261">
    <property type="term" value="P:DNA-templated DNA replication"/>
    <property type="evidence" value="ECO:0007669"/>
    <property type="project" value="TreeGrafter"/>
</dbReference>
<evidence type="ECO:0000256" key="6">
    <source>
        <dbReference type="ARBA" id="ARBA00022932"/>
    </source>
</evidence>
<dbReference type="Gene3D" id="1.10.8.60">
    <property type="match status" value="1"/>
</dbReference>
<evidence type="ECO:0000313" key="12">
    <source>
        <dbReference type="Proteomes" id="UP000510886"/>
    </source>
</evidence>
<proteinExistence type="inferred from homology"/>
<dbReference type="InterPro" id="IPR027417">
    <property type="entry name" value="P-loop_NTPase"/>
</dbReference>
<dbReference type="EC" id="2.7.7.7" evidence="1"/>
<sequence>MAINKGTITINKLFEQLKQGEVAPVYLVLGEESYFLNPIKEAFMGLIASEQASFNIGQYDMKTTPLAQATDDAMSIPFFGERRLVIIKNPIFLTGEKTKGKIEHDTASFADYLQKPLSSTVLVIFAPYKKLDERKKIVKQLKKSAVIVDNSVMNEFAVRNYFANKVTEAGLTIDRAALDLILERTDASLQLMMNELPKLKVAVGEQKKITEKIIDAVVTQTLEQNIFRLVDIVLAKNVPAALRVYHDLLTQKIEPLSINSILISQFRLLLQTQILRKHGYAQGNIAAVLKTHPYRVKLAMQKANHFSRQDLKEAYLGLAEIEVKLKSSRQDPELMFQLFMLEFSRRKNVS</sequence>
<feature type="domain" description="DNA polymerase III delta subunit-like C-terminal" evidence="10">
    <location>
        <begin position="223"/>
        <end position="343"/>
    </location>
</feature>
<dbReference type="GO" id="GO:0003887">
    <property type="term" value="F:DNA-directed DNA polymerase activity"/>
    <property type="evidence" value="ECO:0007669"/>
    <property type="project" value="UniProtKB-KW"/>
</dbReference>
<evidence type="ECO:0000256" key="3">
    <source>
        <dbReference type="ARBA" id="ARBA00022679"/>
    </source>
</evidence>
<evidence type="ECO:0000259" key="10">
    <source>
        <dbReference type="Pfam" id="PF21694"/>
    </source>
</evidence>
<dbReference type="Gene3D" id="3.40.50.300">
    <property type="entry name" value="P-loop containing nucleotide triphosphate hydrolases"/>
    <property type="match status" value="1"/>
</dbReference>
<dbReference type="InterPro" id="IPR005790">
    <property type="entry name" value="DNA_polIII_delta"/>
</dbReference>
<dbReference type="Gene3D" id="1.20.272.10">
    <property type="match status" value="1"/>
</dbReference>
<keyword evidence="4 11" id="KW-0548">Nucleotidyltransferase</keyword>
<dbReference type="NCBIfam" id="TIGR01128">
    <property type="entry name" value="holA"/>
    <property type="match status" value="1"/>
</dbReference>
<evidence type="ECO:0000256" key="4">
    <source>
        <dbReference type="ARBA" id="ARBA00022695"/>
    </source>
</evidence>
<feature type="domain" description="DNA polymerase III delta N-terminal" evidence="9">
    <location>
        <begin position="26"/>
        <end position="149"/>
    </location>
</feature>
<dbReference type="SUPFAM" id="SSF52540">
    <property type="entry name" value="P-loop containing nucleoside triphosphate hydrolases"/>
    <property type="match status" value="1"/>
</dbReference>
<dbReference type="InterPro" id="IPR048466">
    <property type="entry name" value="DNA_pol3_delta-like_C"/>
</dbReference>
<organism evidence="11 12">
    <name type="scientific">Ligilactobacillus saerimneri</name>
    <dbReference type="NCBI Taxonomy" id="228229"/>
    <lineage>
        <taxon>Bacteria</taxon>
        <taxon>Bacillati</taxon>
        <taxon>Bacillota</taxon>
        <taxon>Bacilli</taxon>
        <taxon>Lactobacillales</taxon>
        <taxon>Lactobacillaceae</taxon>
        <taxon>Ligilactobacillus</taxon>
    </lineage>
</organism>
<evidence type="ECO:0000256" key="5">
    <source>
        <dbReference type="ARBA" id="ARBA00022705"/>
    </source>
</evidence>
<keyword evidence="5" id="KW-0235">DNA replication</keyword>
<dbReference type="InterPro" id="IPR010372">
    <property type="entry name" value="DNA_pol3_delta_N"/>
</dbReference>
<keyword evidence="6" id="KW-0239">DNA-directed DNA polymerase</keyword>
<evidence type="ECO:0000313" key="11">
    <source>
        <dbReference type="EMBL" id="QLL78060.1"/>
    </source>
</evidence>
<accession>A0A7H9EK21</accession>
<keyword evidence="3 11" id="KW-0808">Transferase</keyword>
<dbReference type="AlphaFoldDB" id="A0A7H9EK21"/>
<dbReference type="KEGG" id="lsw:GTO87_05245"/>
<evidence type="ECO:0000256" key="8">
    <source>
        <dbReference type="ARBA" id="ARBA00049244"/>
    </source>
</evidence>
<dbReference type="SUPFAM" id="SSF48019">
    <property type="entry name" value="post-AAA+ oligomerization domain-like"/>
    <property type="match status" value="1"/>
</dbReference>
<dbReference type="GO" id="GO:0009360">
    <property type="term" value="C:DNA polymerase III complex"/>
    <property type="evidence" value="ECO:0007669"/>
    <property type="project" value="InterPro"/>
</dbReference>
<evidence type="ECO:0000256" key="7">
    <source>
        <dbReference type="ARBA" id="ARBA00034754"/>
    </source>
</evidence>
<protein>
    <recommendedName>
        <fullName evidence="2">DNA polymerase III subunit delta</fullName>
        <ecNumber evidence="1">2.7.7.7</ecNumber>
    </recommendedName>
</protein>
<evidence type="ECO:0000256" key="1">
    <source>
        <dbReference type="ARBA" id="ARBA00012417"/>
    </source>
</evidence>
<dbReference type="PANTHER" id="PTHR34388:SF1">
    <property type="entry name" value="DNA POLYMERASE III SUBUNIT DELTA"/>
    <property type="match status" value="1"/>
</dbReference>
<name>A0A7H9EK21_9LACO</name>
<evidence type="ECO:0000259" key="9">
    <source>
        <dbReference type="Pfam" id="PF06144"/>
    </source>
</evidence>